<feature type="transmembrane region" description="Helical" evidence="6">
    <location>
        <begin position="429"/>
        <end position="448"/>
    </location>
</feature>
<feature type="domain" description="Metallo-beta-lactamase" evidence="7">
    <location>
        <begin position="489"/>
        <end position="699"/>
    </location>
</feature>
<dbReference type="Gene3D" id="3.60.15.10">
    <property type="entry name" value="Ribonuclease Z/Hydroxyacylglutathione hydrolase-like"/>
    <property type="match status" value="1"/>
</dbReference>
<sequence>MPYLFILTGFLLFCLLHRQYFKLKILLFTFTFLIYYFVGIYTLDQRDTVFVAGEQTIYGKVQTIPVIDGDSLTMRLESNKKEVIQIQAYLYDEHEQKQMKSILIGDSCKISGVLSQPLRPTNFGQFDYKRYLYEQHIFWILRPNRAGIQCISTDHHGYFLKLQRWRQIQLQKIEQNISSDFSGIMSALVFGERIMMDGELLEAYQRLGVIHLLAVSGLHVGMIVAASFYMLIRIGVTRERSMEVLLFVLPIYSVIAGAAPSVIRAALMSMVVLLFMRMKLRIPPLLGIVVVYLAYVFYNPFIIFQLGFQLSFLVSFSLITSAPIIQRRYNHTGFQLVAITMVSQLISFPIILLHMYEIPILSLPLNVVYIPFISLFVLPLTFISFFISFFLPTNYNVFLYLLEAVVPTVHQILLKVAELKWATLIVGKPSTLMMFLFYISIVYGFVSWEKGGKLWWRIPLLFLSLILLFQLLLPYTDSRAKITMIDVGQGDSFLIELPYRKAVYLIDTGGTISFMNEEWRSRRRAFDVGANIVVPTLKAQGIRKVDRLILTHGHRDHIGGAKALAQGLTIKEVLYSKGPVEGEFERDLLTVLSENGATIHFINEGMGWSTGDSSFSILSPVGTEPDLNARSIVILANVEEVSILFTGDLEEEGERRLLRDYPELQVDILKIGHHGSRTSTTEPFLQQLRPKAAFIPVGRNNRFGHPHPDVMSRLEEQEVIIWRSDLNGAVQLLIKNKELNIRTPKGQ</sequence>
<dbReference type="SMART" id="SM00849">
    <property type="entry name" value="Lactamase_B"/>
    <property type="match status" value="1"/>
</dbReference>
<evidence type="ECO:0000256" key="1">
    <source>
        <dbReference type="ARBA" id="ARBA00004651"/>
    </source>
</evidence>
<dbReference type="Pfam" id="PF03772">
    <property type="entry name" value="Competence"/>
    <property type="match status" value="1"/>
</dbReference>
<reference evidence="8" key="1">
    <citation type="submission" date="2022-02" db="EMBL/GenBank/DDBJ databases">
        <title>Halalkalibacter sp. nov. isolated from Lonar Lake, India.</title>
        <authorList>
            <person name="Joshi A."/>
            <person name="Thite S."/>
            <person name="Lodha T."/>
        </authorList>
    </citation>
    <scope>NUCLEOTIDE SEQUENCE</scope>
    <source>
        <strain evidence="8">MEB205</strain>
    </source>
</reference>
<feature type="transmembrane region" description="Helical" evidence="6">
    <location>
        <begin position="209"/>
        <end position="232"/>
    </location>
</feature>
<keyword evidence="4 6" id="KW-1133">Transmembrane helix</keyword>
<feature type="transmembrane region" description="Helical" evidence="6">
    <location>
        <begin position="337"/>
        <end position="356"/>
    </location>
</feature>
<proteinExistence type="predicted"/>
<keyword evidence="5 6" id="KW-0472">Membrane</keyword>
<comment type="subcellular location">
    <subcellularLocation>
        <location evidence="1">Cell membrane</location>
        <topology evidence="1">Multi-pass membrane protein</topology>
    </subcellularLocation>
</comment>
<evidence type="ECO:0000256" key="4">
    <source>
        <dbReference type="ARBA" id="ARBA00022989"/>
    </source>
</evidence>
<feature type="transmembrane region" description="Helical" evidence="6">
    <location>
        <begin position="368"/>
        <end position="391"/>
    </location>
</feature>
<evidence type="ECO:0000259" key="7">
    <source>
        <dbReference type="SMART" id="SM00849"/>
    </source>
</evidence>
<feature type="transmembrane region" description="Helical" evidence="6">
    <location>
        <begin position="244"/>
        <end position="276"/>
    </location>
</feature>
<dbReference type="NCBIfam" id="TIGR00360">
    <property type="entry name" value="ComEC_N-term"/>
    <property type="match status" value="1"/>
</dbReference>
<dbReference type="InterPro" id="IPR035681">
    <property type="entry name" value="ComA-like_MBL"/>
</dbReference>
<protein>
    <submittedName>
        <fullName evidence="8">DNA internalization-related competence protein ComEC/Rec2</fullName>
    </submittedName>
</protein>
<organism evidence="8 9">
    <name type="scientific">Halalkalibacter alkaliphilus</name>
    <dbReference type="NCBI Taxonomy" id="2917993"/>
    <lineage>
        <taxon>Bacteria</taxon>
        <taxon>Bacillati</taxon>
        <taxon>Bacillota</taxon>
        <taxon>Bacilli</taxon>
        <taxon>Bacillales</taxon>
        <taxon>Bacillaceae</taxon>
        <taxon>Halalkalibacter</taxon>
    </lineage>
</organism>
<keyword evidence="9" id="KW-1185">Reference proteome</keyword>
<dbReference type="PANTHER" id="PTHR30619">
    <property type="entry name" value="DNA INTERNALIZATION/COMPETENCE PROTEIN COMEC/REC2"/>
    <property type="match status" value="1"/>
</dbReference>
<dbReference type="Pfam" id="PF13567">
    <property type="entry name" value="DUF4131"/>
    <property type="match status" value="1"/>
</dbReference>
<keyword evidence="2" id="KW-1003">Cell membrane</keyword>
<dbReference type="Pfam" id="PF00753">
    <property type="entry name" value="Lactamase_B"/>
    <property type="match status" value="1"/>
</dbReference>
<name>A0A9X2CR61_9BACI</name>
<evidence type="ECO:0000256" key="6">
    <source>
        <dbReference type="SAM" id="Phobius"/>
    </source>
</evidence>
<keyword evidence="3 6" id="KW-0812">Transmembrane</keyword>
<dbReference type="AlphaFoldDB" id="A0A9X2CR61"/>
<dbReference type="InterPro" id="IPR001279">
    <property type="entry name" value="Metallo-B-lactamas"/>
</dbReference>
<dbReference type="GO" id="GO:0030420">
    <property type="term" value="P:establishment of competence for transformation"/>
    <property type="evidence" value="ECO:0007669"/>
    <property type="project" value="InterPro"/>
</dbReference>
<feature type="transmembrane region" description="Helical" evidence="6">
    <location>
        <begin position="397"/>
        <end position="417"/>
    </location>
</feature>
<evidence type="ECO:0000256" key="5">
    <source>
        <dbReference type="ARBA" id="ARBA00023136"/>
    </source>
</evidence>
<dbReference type="InterPro" id="IPR004477">
    <property type="entry name" value="ComEC_N"/>
</dbReference>
<gene>
    <name evidence="8" type="ORF">MF646_07040</name>
</gene>
<evidence type="ECO:0000313" key="9">
    <source>
        <dbReference type="Proteomes" id="UP001139150"/>
    </source>
</evidence>
<dbReference type="NCBIfam" id="TIGR00361">
    <property type="entry name" value="ComEC_Rec2"/>
    <property type="match status" value="1"/>
</dbReference>
<dbReference type="InterPro" id="IPR036866">
    <property type="entry name" value="RibonucZ/Hydroxyglut_hydro"/>
</dbReference>
<accession>A0A9X2CR61</accession>
<dbReference type="InterPro" id="IPR004797">
    <property type="entry name" value="Competence_ComEC/Rec2"/>
</dbReference>
<dbReference type="GO" id="GO:0005886">
    <property type="term" value="C:plasma membrane"/>
    <property type="evidence" value="ECO:0007669"/>
    <property type="project" value="UniProtKB-SubCell"/>
</dbReference>
<feature type="transmembrane region" description="Helical" evidence="6">
    <location>
        <begin position="282"/>
        <end position="299"/>
    </location>
</feature>
<feature type="transmembrane region" description="Helical" evidence="6">
    <location>
        <begin position="454"/>
        <end position="475"/>
    </location>
</feature>
<evidence type="ECO:0000256" key="2">
    <source>
        <dbReference type="ARBA" id="ARBA00022475"/>
    </source>
</evidence>
<dbReference type="CDD" id="cd07731">
    <property type="entry name" value="ComA-like_MBL-fold"/>
    <property type="match status" value="1"/>
</dbReference>
<evidence type="ECO:0000256" key="3">
    <source>
        <dbReference type="ARBA" id="ARBA00022692"/>
    </source>
</evidence>
<dbReference type="SUPFAM" id="SSF56281">
    <property type="entry name" value="Metallo-hydrolase/oxidoreductase"/>
    <property type="match status" value="1"/>
</dbReference>
<dbReference type="Proteomes" id="UP001139150">
    <property type="component" value="Unassembled WGS sequence"/>
</dbReference>
<dbReference type="InterPro" id="IPR052159">
    <property type="entry name" value="Competence_DNA_uptake"/>
</dbReference>
<dbReference type="RefSeq" id="WP_250095793.1">
    <property type="nucleotide sequence ID" value="NZ_JAKRYL010000006.1"/>
</dbReference>
<dbReference type="PANTHER" id="PTHR30619:SF1">
    <property type="entry name" value="RECOMBINATION PROTEIN 2"/>
    <property type="match status" value="1"/>
</dbReference>
<dbReference type="InterPro" id="IPR025405">
    <property type="entry name" value="DUF4131"/>
</dbReference>
<dbReference type="EMBL" id="JAKRYL010000006">
    <property type="protein sequence ID" value="MCL7746876.1"/>
    <property type="molecule type" value="Genomic_DNA"/>
</dbReference>
<comment type="caution">
    <text evidence="8">The sequence shown here is derived from an EMBL/GenBank/DDBJ whole genome shotgun (WGS) entry which is preliminary data.</text>
</comment>
<evidence type="ECO:0000313" key="8">
    <source>
        <dbReference type="EMBL" id="MCL7746876.1"/>
    </source>
</evidence>